<dbReference type="Gene3D" id="1.10.287.130">
    <property type="match status" value="1"/>
</dbReference>
<dbReference type="SUPFAM" id="SSF55874">
    <property type="entry name" value="ATPase domain of HSP90 chaperone/DNA topoisomerase II/histidine kinase"/>
    <property type="match status" value="1"/>
</dbReference>
<evidence type="ECO:0000313" key="18">
    <source>
        <dbReference type="Proteomes" id="UP000002383"/>
    </source>
</evidence>
<dbReference type="Gene3D" id="3.30.565.10">
    <property type="entry name" value="Histidine kinase-like ATPase, C-terminal domain"/>
    <property type="match status" value="1"/>
</dbReference>
<dbReference type="PROSITE" id="PS50885">
    <property type="entry name" value="HAMP"/>
    <property type="match status" value="1"/>
</dbReference>
<dbReference type="EC" id="2.7.13.3" evidence="3"/>
<feature type="domain" description="HAMP" evidence="16">
    <location>
        <begin position="309"/>
        <end position="361"/>
    </location>
</feature>
<dbReference type="InterPro" id="IPR003660">
    <property type="entry name" value="HAMP_dom"/>
</dbReference>
<dbReference type="Pfam" id="PF00512">
    <property type="entry name" value="HisKA"/>
    <property type="match status" value="1"/>
</dbReference>
<evidence type="ECO:0000256" key="1">
    <source>
        <dbReference type="ARBA" id="ARBA00000085"/>
    </source>
</evidence>
<keyword evidence="13 14" id="KW-0472">Membrane</keyword>
<evidence type="ECO:0000256" key="5">
    <source>
        <dbReference type="ARBA" id="ARBA00022553"/>
    </source>
</evidence>
<evidence type="ECO:0000313" key="17">
    <source>
        <dbReference type="EMBL" id="ACL71298.1"/>
    </source>
</evidence>
<keyword evidence="6" id="KW-0808">Transferase</keyword>
<evidence type="ECO:0000256" key="10">
    <source>
        <dbReference type="ARBA" id="ARBA00022840"/>
    </source>
</evidence>
<keyword evidence="10" id="KW-0067">ATP-binding</keyword>
<dbReference type="RefSeq" id="WP_012636787.1">
    <property type="nucleotide sequence ID" value="NC_011901.1"/>
</dbReference>
<feature type="transmembrane region" description="Helical" evidence="14">
    <location>
        <begin position="285"/>
        <end position="306"/>
    </location>
</feature>
<evidence type="ECO:0000256" key="8">
    <source>
        <dbReference type="ARBA" id="ARBA00022741"/>
    </source>
</evidence>
<dbReference type="InterPro" id="IPR035965">
    <property type="entry name" value="PAS-like_dom_sf"/>
</dbReference>
<dbReference type="OrthoDB" id="1931120at2"/>
<dbReference type="KEGG" id="tgr:Tgr7_0199"/>
<evidence type="ECO:0000256" key="2">
    <source>
        <dbReference type="ARBA" id="ARBA00004651"/>
    </source>
</evidence>
<dbReference type="PROSITE" id="PS50109">
    <property type="entry name" value="HIS_KIN"/>
    <property type="match status" value="1"/>
</dbReference>
<dbReference type="EMBL" id="CP001339">
    <property type="protein sequence ID" value="ACL71298.1"/>
    <property type="molecule type" value="Genomic_DNA"/>
</dbReference>
<sequence precursor="true">MVAALKRLSLGLLPMAVIFLLLLASLFVMGDAARNSARFERLYIWLLLLNTLGLVFLAVLIGTKVYQAVAQLLRGEPGSRLTLKLVLLFVVLSLAPAGVVYYFSMKFLDEGIDSWFDVRVEKALEDALELSRSSLDLRMRQLTRQTESLAEETVDLAEGLAAFTLNDLRNRGGAAELTLIDSNNRIIASSIGDTLRRLPSLPSQEVFLVLAQRQNYVALEPVYDTGLYIRVVVPVRARSPADEGRILQAIYPVEARMSQLADSVQDAFSEYKEFAYLRAPLKQSFAITLSLALLVSVLGAIWAAFYSAGRMVAPIRELAEGTRLVAAGEYRKKLPVNQRDELGFLVRSFNAMTATLAATRDEAERSRRLAEGRRTYLETVLQHLSSGVVTLDRDMMLRTANTAASQILEVDLTRESGRSLGDIGRHHAQVQRFLDEIDTQLRQQQDEWQAQITVFGAAGRKVLMCRGVKLPPESGMRGGQVVVFDDVTALLQAQRDAAWGEVARRLAHEIKNPLTPIQLSAERLQRKLKPSLPEDEARVLERSTHTIVQQVEAMKSMVNAFSEYAHTPAVSVEPLDLNDLVREVADLYAGVGQRLRLHLADRLPPVLADAGRMRQLLHNLIKNGLEALEGVPEPRLEVDTRCVREARCTVVELRVQDNGRGVPEDFMSRLFEPYVTSKPKGTGLGLAIVKKIVEEHNGMVWAENRASGGARIVIRLPASVPVAGSHQDLQEEIA</sequence>
<dbReference type="InterPro" id="IPR036097">
    <property type="entry name" value="HisK_dim/P_sf"/>
</dbReference>
<accession>B8GU15</accession>
<organism evidence="17 18">
    <name type="scientific">Thioalkalivibrio sulfidiphilus (strain HL-EbGR7)</name>
    <dbReference type="NCBI Taxonomy" id="396588"/>
    <lineage>
        <taxon>Bacteria</taxon>
        <taxon>Pseudomonadati</taxon>
        <taxon>Pseudomonadota</taxon>
        <taxon>Gammaproteobacteria</taxon>
        <taxon>Chromatiales</taxon>
        <taxon>Ectothiorhodospiraceae</taxon>
        <taxon>Thioalkalivibrio</taxon>
    </lineage>
</organism>
<gene>
    <name evidence="17" type="ordered locus">Tgr7_0199</name>
</gene>
<evidence type="ECO:0000256" key="12">
    <source>
        <dbReference type="ARBA" id="ARBA00023012"/>
    </source>
</evidence>
<keyword evidence="5" id="KW-0597">Phosphoprotein</keyword>
<evidence type="ECO:0000256" key="6">
    <source>
        <dbReference type="ARBA" id="ARBA00022679"/>
    </source>
</evidence>
<dbReference type="InterPro" id="IPR017232">
    <property type="entry name" value="NtrY"/>
</dbReference>
<dbReference type="Pfam" id="PF02518">
    <property type="entry name" value="HATPase_c"/>
    <property type="match status" value="1"/>
</dbReference>
<dbReference type="SUPFAM" id="SSF47384">
    <property type="entry name" value="Homodimeric domain of signal transducing histidine kinase"/>
    <property type="match status" value="1"/>
</dbReference>
<dbReference type="CDD" id="cd06225">
    <property type="entry name" value="HAMP"/>
    <property type="match status" value="1"/>
</dbReference>
<proteinExistence type="predicted"/>
<dbReference type="InterPro" id="IPR036890">
    <property type="entry name" value="HATPase_C_sf"/>
</dbReference>
<dbReference type="HOGENOM" id="CLU_019564_0_0_6"/>
<evidence type="ECO:0000256" key="11">
    <source>
        <dbReference type="ARBA" id="ARBA00022989"/>
    </source>
</evidence>
<keyword evidence="9 17" id="KW-0418">Kinase</keyword>
<feature type="transmembrane region" description="Helical" evidence="14">
    <location>
        <begin position="12"/>
        <end position="30"/>
    </location>
</feature>
<evidence type="ECO:0000256" key="3">
    <source>
        <dbReference type="ARBA" id="ARBA00012438"/>
    </source>
</evidence>
<evidence type="ECO:0000256" key="9">
    <source>
        <dbReference type="ARBA" id="ARBA00022777"/>
    </source>
</evidence>
<keyword evidence="12" id="KW-0902">Two-component regulatory system</keyword>
<dbReference type="InterPro" id="IPR005467">
    <property type="entry name" value="His_kinase_dom"/>
</dbReference>
<dbReference type="eggNOG" id="COG5000">
    <property type="taxonomic scope" value="Bacteria"/>
</dbReference>
<evidence type="ECO:0000256" key="13">
    <source>
        <dbReference type="ARBA" id="ARBA00023136"/>
    </source>
</evidence>
<dbReference type="PRINTS" id="PR00344">
    <property type="entry name" value="BCTRLSENSOR"/>
</dbReference>
<feature type="transmembrane region" description="Helical" evidence="14">
    <location>
        <begin position="42"/>
        <end position="61"/>
    </location>
</feature>
<feature type="transmembrane region" description="Helical" evidence="14">
    <location>
        <begin position="81"/>
        <end position="103"/>
    </location>
</feature>
<dbReference type="Proteomes" id="UP000002383">
    <property type="component" value="Chromosome"/>
</dbReference>
<keyword evidence="11 14" id="KW-1133">Transmembrane helix</keyword>
<evidence type="ECO:0000256" key="14">
    <source>
        <dbReference type="SAM" id="Phobius"/>
    </source>
</evidence>
<dbReference type="PANTHER" id="PTHR43065:SF10">
    <property type="entry name" value="PEROXIDE STRESS-ACTIVATED HISTIDINE KINASE MAK3"/>
    <property type="match status" value="1"/>
</dbReference>
<protein>
    <recommendedName>
        <fullName evidence="3">histidine kinase</fullName>
        <ecNumber evidence="3">2.7.13.3</ecNumber>
    </recommendedName>
</protein>
<evidence type="ECO:0000259" key="15">
    <source>
        <dbReference type="PROSITE" id="PS50109"/>
    </source>
</evidence>
<comment type="catalytic activity">
    <reaction evidence="1">
        <text>ATP + protein L-histidine = ADP + protein N-phospho-L-histidine.</text>
        <dbReference type="EC" id="2.7.13.3"/>
    </reaction>
</comment>
<dbReference type="AlphaFoldDB" id="B8GU15"/>
<dbReference type="InterPro" id="IPR003594">
    <property type="entry name" value="HATPase_dom"/>
</dbReference>
<dbReference type="PANTHER" id="PTHR43065">
    <property type="entry name" value="SENSOR HISTIDINE KINASE"/>
    <property type="match status" value="1"/>
</dbReference>
<dbReference type="InterPro" id="IPR045671">
    <property type="entry name" value="NtrY-like_N"/>
</dbReference>
<evidence type="ECO:0000256" key="7">
    <source>
        <dbReference type="ARBA" id="ARBA00022692"/>
    </source>
</evidence>
<dbReference type="InterPro" id="IPR003661">
    <property type="entry name" value="HisK_dim/P_dom"/>
</dbReference>
<name>B8GU15_THISH</name>
<dbReference type="Pfam" id="PF19312">
    <property type="entry name" value="NtrY_N"/>
    <property type="match status" value="1"/>
</dbReference>
<dbReference type="GO" id="GO:0005524">
    <property type="term" value="F:ATP binding"/>
    <property type="evidence" value="ECO:0007669"/>
    <property type="project" value="UniProtKB-KW"/>
</dbReference>
<dbReference type="GO" id="GO:0005886">
    <property type="term" value="C:plasma membrane"/>
    <property type="evidence" value="ECO:0007669"/>
    <property type="project" value="UniProtKB-SubCell"/>
</dbReference>
<keyword evidence="4" id="KW-1003">Cell membrane</keyword>
<evidence type="ECO:0000259" key="16">
    <source>
        <dbReference type="PROSITE" id="PS50885"/>
    </source>
</evidence>
<dbReference type="STRING" id="396588.Tgr7_0199"/>
<dbReference type="CDD" id="cd00082">
    <property type="entry name" value="HisKA"/>
    <property type="match status" value="1"/>
</dbReference>
<keyword evidence="8" id="KW-0547">Nucleotide-binding</keyword>
<feature type="domain" description="Histidine kinase" evidence="15">
    <location>
        <begin position="505"/>
        <end position="720"/>
    </location>
</feature>
<dbReference type="Pfam" id="PF00672">
    <property type="entry name" value="HAMP"/>
    <property type="match status" value="1"/>
</dbReference>
<dbReference type="SMART" id="SM00304">
    <property type="entry name" value="HAMP"/>
    <property type="match status" value="1"/>
</dbReference>
<keyword evidence="18" id="KW-1185">Reference proteome</keyword>
<dbReference type="SUPFAM" id="SSF55785">
    <property type="entry name" value="PYP-like sensor domain (PAS domain)"/>
    <property type="match status" value="1"/>
</dbReference>
<evidence type="ECO:0000256" key="4">
    <source>
        <dbReference type="ARBA" id="ARBA00022475"/>
    </source>
</evidence>
<dbReference type="SMART" id="SM00387">
    <property type="entry name" value="HATPase_c"/>
    <property type="match status" value="1"/>
</dbReference>
<dbReference type="GO" id="GO:0000155">
    <property type="term" value="F:phosphorelay sensor kinase activity"/>
    <property type="evidence" value="ECO:0007669"/>
    <property type="project" value="InterPro"/>
</dbReference>
<dbReference type="Gene3D" id="6.10.340.10">
    <property type="match status" value="1"/>
</dbReference>
<reference evidence="17 18" key="1">
    <citation type="journal article" date="2011" name="Stand. Genomic Sci.">
        <title>Complete genome sequence of 'Thioalkalivibrio sulfidophilus' HL-EbGr7.</title>
        <authorList>
            <person name="Muyzer G."/>
            <person name="Sorokin D.Y."/>
            <person name="Mavromatis K."/>
            <person name="Lapidus A."/>
            <person name="Clum A."/>
            <person name="Ivanova N."/>
            <person name="Pati A."/>
            <person name="d'Haeseleer P."/>
            <person name="Woyke T."/>
            <person name="Kyrpides N.C."/>
        </authorList>
    </citation>
    <scope>NUCLEOTIDE SEQUENCE [LARGE SCALE GENOMIC DNA]</scope>
    <source>
        <strain evidence="17 18">HL-EbGR7</strain>
    </source>
</reference>
<dbReference type="Gene3D" id="3.30.450.20">
    <property type="entry name" value="PAS domain"/>
    <property type="match status" value="1"/>
</dbReference>
<dbReference type="InterPro" id="IPR004358">
    <property type="entry name" value="Sig_transdc_His_kin-like_C"/>
</dbReference>
<dbReference type="SMART" id="SM00388">
    <property type="entry name" value="HisKA"/>
    <property type="match status" value="1"/>
</dbReference>
<dbReference type="SUPFAM" id="SSF158472">
    <property type="entry name" value="HAMP domain-like"/>
    <property type="match status" value="1"/>
</dbReference>
<keyword evidence="7 14" id="KW-0812">Transmembrane</keyword>
<comment type="subcellular location">
    <subcellularLocation>
        <location evidence="2">Cell membrane</location>
        <topology evidence="2">Multi-pass membrane protein</topology>
    </subcellularLocation>
</comment>
<dbReference type="PIRSF" id="PIRSF037532">
    <property type="entry name" value="STHK_NtrY"/>
    <property type="match status" value="1"/>
</dbReference>